<dbReference type="InterPro" id="IPR001128">
    <property type="entry name" value="Cyt_P450"/>
</dbReference>
<feature type="region of interest" description="Disordered" evidence="3">
    <location>
        <begin position="1"/>
        <end position="43"/>
    </location>
</feature>
<comment type="caution">
    <text evidence="4">The sequence shown here is derived from an EMBL/GenBank/DDBJ whole genome shotgun (WGS) entry which is preliminary data.</text>
</comment>
<reference evidence="5" key="1">
    <citation type="journal article" date="2019" name="Int. J. Syst. Evol. Microbiol.">
        <title>The Global Catalogue of Microorganisms (GCM) 10K type strain sequencing project: providing services to taxonomists for standard genome sequencing and annotation.</title>
        <authorList>
            <consortium name="The Broad Institute Genomics Platform"/>
            <consortium name="The Broad Institute Genome Sequencing Center for Infectious Disease"/>
            <person name="Wu L."/>
            <person name="Ma J."/>
        </authorList>
    </citation>
    <scope>NUCLEOTIDE SEQUENCE [LARGE SCALE GENOMIC DNA]</scope>
    <source>
        <strain evidence="5">JCM 18410</strain>
    </source>
</reference>
<keyword evidence="2" id="KW-0408">Iron</keyword>
<dbReference type="InterPro" id="IPR036396">
    <property type="entry name" value="Cyt_P450_sf"/>
</dbReference>
<dbReference type="PRINTS" id="PR00359">
    <property type="entry name" value="BP450"/>
</dbReference>
<keyword evidence="5" id="KW-1185">Reference proteome</keyword>
<name>A0ABP9KK23_9ACTN</name>
<organism evidence="4 5">
    <name type="scientific">Streptomyces similanensis</name>
    <dbReference type="NCBI Taxonomy" id="1274988"/>
    <lineage>
        <taxon>Bacteria</taxon>
        <taxon>Bacillati</taxon>
        <taxon>Actinomycetota</taxon>
        <taxon>Actinomycetes</taxon>
        <taxon>Kitasatosporales</taxon>
        <taxon>Streptomycetaceae</taxon>
        <taxon>Streptomyces</taxon>
    </lineage>
</organism>
<dbReference type="InterPro" id="IPR017972">
    <property type="entry name" value="Cyt_P450_CS"/>
</dbReference>
<accession>A0ABP9KK23</accession>
<keyword evidence="2" id="KW-0349">Heme</keyword>
<keyword evidence="2" id="KW-0479">Metal-binding</keyword>
<dbReference type="PANTHER" id="PTHR46696:SF1">
    <property type="entry name" value="CYTOCHROME P450 YJIB-RELATED"/>
    <property type="match status" value="1"/>
</dbReference>
<dbReference type="InterPro" id="IPR002397">
    <property type="entry name" value="Cyt_P450_B"/>
</dbReference>
<dbReference type="EMBL" id="BAABKC010000049">
    <property type="protein sequence ID" value="GAA5060392.1"/>
    <property type="molecule type" value="Genomic_DNA"/>
</dbReference>
<feature type="compositionally biased region" description="Low complexity" evidence="3">
    <location>
        <begin position="1"/>
        <end position="10"/>
    </location>
</feature>
<evidence type="ECO:0000256" key="1">
    <source>
        <dbReference type="ARBA" id="ARBA00010617"/>
    </source>
</evidence>
<evidence type="ECO:0000313" key="4">
    <source>
        <dbReference type="EMBL" id="GAA5060392.1"/>
    </source>
</evidence>
<sequence length="435" mass="48238">MTTATAATAAPRTNSPRPDKHRPEQPETTQPRQNPPAFLSDPYPTLARMRQSAPVSVLHSDGGLRLWIIPRYADVRAALFDRRFAQDARRAQALADSRVEGVNLGTEITHMLSSDPPDHTRLRRVVQAAFSRKRVEAMRPMVERITLELLDGLDAAAALRTTRATTATVDLIRDFAFPLPILVVCELLGFPPEDRDLYRKWSTAIVTQEGDHAAFRRAVQEMGAYVLALADRRIRRNDRPADLLTELLAARERGELTDDEIVGMVALLLIGGHETTVNLLGTSCLALLRDPGQAAWLRADPTRMPGAVEEFLRYDSPICMATTRFTTEPVDVGGVRIPQDEFVLLSLGAANRDPARFQDPDRLNLDRPDAGHLAFGGGIHRCLGALLGKLETEIALTALLARFPGTTLACQERDLRWRNTMMLRGLEALPLTLHH</sequence>
<dbReference type="SUPFAM" id="SSF48264">
    <property type="entry name" value="Cytochrome P450"/>
    <property type="match status" value="1"/>
</dbReference>
<evidence type="ECO:0000256" key="2">
    <source>
        <dbReference type="RuleBase" id="RU000461"/>
    </source>
</evidence>
<comment type="similarity">
    <text evidence="1 2">Belongs to the cytochrome P450 family.</text>
</comment>
<dbReference type="RefSeq" id="WP_345669340.1">
    <property type="nucleotide sequence ID" value="NZ_BAABKC010000049.1"/>
</dbReference>
<evidence type="ECO:0000256" key="3">
    <source>
        <dbReference type="SAM" id="MobiDB-lite"/>
    </source>
</evidence>
<dbReference type="CDD" id="cd11029">
    <property type="entry name" value="CYP107-like"/>
    <property type="match status" value="1"/>
</dbReference>
<dbReference type="PANTHER" id="PTHR46696">
    <property type="entry name" value="P450, PUTATIVE (EUROFUNG)-RELATED"/>
    <property type="match status" value="1"/>
</dbReference>
<dbReference type="Pfam" id="PF00067">
    <property type="entry name" value="p450"/>
    <property type="match status" value="1"/>
</dbReference>
<protein>
    <submittedName>
        <fullName evidence="4">Cytochrome P450</fullName>
    </submittedName>
</protein>
<keyword evidence="2" id="KW-0503">Monooxygenase</keyword>
<gene>
    <name evidence="4" type="ORF">GCM10023336_37110</name>
</gene>
<dbReference type="Gene3D" id="1.10.630.10">
    <property type="entry name" value="Cytochrome P450"/>
    <property type="match status" value="1"/>
</dbReference>
<dbReference type="PROSITE" id="PS00086">
    <property type="entry name" value="CYTOCHROME_P450"/>
    <property type="match status" value="1"/>
</dbReference>
<evidence type="ECO:0000313" key="5">
    <source>
        <dbReference type="Proteomes" id="UP001500124"/>
    </source>
</evidence>
<dbReference type="Proteomes" id="UP001500124">
    <property type="component" value="Unassembled WGS sequence"/>
</dbReference>
<proteinExistence type="inferred from homology"/>
<keyword evidence="2" id="KW-0560">Oxidoreductase</keyword>